<evidence type="ECO:0000313" key="2">
    <source>
        <dbReference type="EMBL" id="KAK0995379.1"/>
    </source>
</evidence>
<dbReference type="AlphaFoldDB" id="A0AAN6QVM3"/>
<comment type="caution">
    <text evidence="2">The sequence shown here is derived from an EMBL/GenBank/DDBJ whole genome shotgun (WGS) entry which is preliminary data.</text>
</comment>
<proteinExistence type="predicted"/>
<name>A0AAN6QVM3_9PEZI</name>
<protein>
    <submittedName>
        <fullName evidence="2">Uncharacterized protein</fullName>
    </submittedName>
</protein>
<feature type="transmembrane region" description="Helical" evidence="1">
    <location>
        <begin position="60"/>
        <end position="82"/>
    </location>
</feature>
<dbReference type="Proteomes" id="UP001175353">
    <property type="component" value="Unassembled WGS sequence"/>
</dbReference>
<dbReference type="EMBL" id="JAUJLE010000052">
    <property type="protein sequence ID" value="KAK0995379.1"/>
    <property type="molecule type" value="Genomic_DNA"/>
</dbReference>
<sequence>MESGVEASGVSGRVSVASAKSTQTLPVSGQHGTAHSSSRSFFVILAGSWHNRYQAKAMGLFRTTFAVAGYGSLATAASWLLMTRQCTMRDIPRSDYLFNHTLYARYNPNNAPVTQDICVRQVPLKKIRPELLEGREDGRLVDAFCQGIWGGVGYAYQRRFLEKKYRGTETAGQLWDRKDLSMSKYEVGTQITDHFEVVSRTPTSIIVRCGDSPRKMEVRESDGLFEMVVEVKEHEGIAEFGLKSVFYNGLAMPGPDKDGKMPPEPMGPWVQWLHGQYDKLLMETSLRGQVLR</sequence>
<organism evidence="2 3">
    <name type="scientific">Friedmanniomyces endolithicus</name>
    <dbReference type="NCBI Taxonomy" id="329885"/>
    <lineage>
        <taxon>Eukaryota</taxon>
        <taxon>Fungi</taxon>
        <taxon>Dikarya</taxon>
        <taxon>Ascomycota</taxon>
        <taxon>Pezizomycotina</taxon>
        <taxon>Dothideomycetes</taxon>
        <taxon>Dothideomycetidae</taxon>
        <taxon>Mycosphaerellales</taxon>
        <taxon>Teratosphaeriaceae</taxon>
        <taxon>Friedmanniomyces</taxon>
    </lineage>
</organism>
<keyword evidence="1" id="KW-0472">Membrane</keyword>
<evidence type="ECO:0000256" key="1">
    <source>
        <dbReference type="SAM" id="Phobius"/>
    </source>
</evidence>
<reference evidence="2" key="1">
    <citation type="submission" date="2023-06" db="EMBL/GenBank/DDBJ databases">
        <title>Black Yeasts Isolated from many extreme environments.</title>
        <authorList>
            <person name="Coleine C."/>
            <person name="Stajich J.E."/>
            <person name="Selbmann L."/>
        </authorList>
    </citation>
    <scope>NUCLEOTIDE SEQUENCE</scope>
    <source>
        <strain evidence="2">CCFEE 5200</strain>
    </source>
</reference>
<gene>
    <name evidence="2" type="ORF">LTR91_007278</name>
</gene>
<accession>A0AAN6QVM3</accession>
<evidence type="ECO:0000313" key="3">
    <source>
        <dbReference type="Proteomes" id="UP001175353"/>
    </source>
</evidence>
<keyword evidence="3" id="KW-1185">Reference proteome</keyword>
<keyword evidence="1" id="KW-0812">Transmembrane</keyword>
<keyword evidence="1" id="KW-1133">Transmembrane helix</keyword>